<keyword evidence="7 17" id="KW-1133">Transmembrane helix</keyword>
<evidence type="ECO:0000256" key="1">
    <source>
        <dbReference type="ARBA" id="ARBA00004251"/>
    </source>
</evidence>
<dbReference type="InterPro" id="IPR041019">
    <property type="entry name" value="TIG1_plexin"/>
</dbReference>
<dbReference type="Pfam" id="PF01833">
    <property type="entry name" value="TIG"/>
    <property type="match status" value="3"/>
</dbReference>
<dbReference type="FunFam" id="2.60.40.10:FF:000329">
    <property type="entry name" value="Plexin A4"/>
    <property type="match status" value="1"/>
</dbReference>
<dbReference type="CDD" id="cd00603">
    <property type="entry name" value="IPT_PCSR"/>
    <property type="match status" value="1"/>
</dbReference>
<dbReference type="SMART" id="SM00423">
    <property type="entry name" value="PSI"/>
    <property type="match status" value="3"/>
</dbReference>
<dbReference type="GO" id="GO:0017154">
    <property type="term" value="F:semaphorin receptor activity"/>
    <property type="evidence" value="ECO:0007669"/>
    <property type="project" value="Ensembl"/>
</dbReference>
<dbReference type="GO" id="GO:0005886">
    <property type="term" value="C:plasma membrane"/>
    <property type="evidence" value="ECO:0007669"/>
    <property type="project" value="UniProtKB-SubCell"/>
</dbReference>
<keyword evidence="16" id="KW-0175">Coiled coil</keyword>
<dbReference type="InterPro" id="IPR031148">
    <property type="entry name" value="Plexin"/>
</dbReference>
<dbReference type="Gene3D" id="3.10.20.90">
    <property type="entry name" value="Phosphatidylinositol 3-kinase Catalytic Subunit, Chain A, domain 1"/>
    <property type="match status" value="1"/>
</dbReference>
<evidence type="ECO:0000256" key="6">
    <source>
        <dbReference type="ARBA" id="ARBA00022737"/>
    </source>
</evidence>
<evidence type="ECO:0000256" key="17">
    <source>
        <dbReference type="SAM" id="Phobius"/>
    </source>
</evidence>
<feature type="transmembrane region" description="Helical" evidence="17">
    <location>
        <begin position="824"/>
        <end position="846"/>
    </location>
</feature>
<dbReference type="Gene3D" id="1.10.506.10">
    <property type="entry name" value="GTPase Activation - p120gap, domain 1"/>
    <property type="match status" value="1"/>
</dbReference>
<evidence type="ECO:0000256" key="10">
    <source>
        <dbReference type="ARBA" id="ARBA00023157"/>
    </source>
</evidence>
<evidence type="ECO:0000256" key="2">
    <source>
        <dbReference type="ARBA" id="ARBA00010297"/>
    </source>
</evidence>
<evidence type="ECO:0000256" key="9">
    <source>
        <dbReference type="ARBA" id="ARBA00023136"/>
    </source>
</evidence>
<dbReference type="GeneTree" id="ENSGT01050000244850"/>
<evidence type="ECO:0000256" key="5">
    <source>
        <dbReference type="ARBA" id="ARBA00022729"/>
    </source>
</evidence>
<dbReference type="FunFam" id="1.10.506.10:FF:000005">
    <property type="entry name" value="Plexin A1"/>
    <property type="match status" value="1"/>
</dbReference>
<keyword evidence="8" id="KW-0007">Acetylation</keyword>
<dbReference type="SUPFAM" id="SSF81296">
    <property type="entry name" value="E set domains"/>
    <property type="match status" value="4"/>
</dbReference>
<dbReference type="SMART" id="SM00429">
    <property type="entry name" value="IPT"/>
    <property type="match status" value="4"/>
</dbReference>
<sequence length="1475" mass="166225">PDSVTTDSMYWGTLSRLGLGVGNTIKNIRLKDKMKTHYKKVEIYKYTHTKYPLIHIRVDGSIGGALQYEIVQVVDAGPILRDMAFSVDHEQLYIMSEKQLTQVPVESCGQYETCGKCLGSGDPHCGWCVLHNTCTRKEQCERSSEPRRFASDMKQCVRLTVHPNNISVSQYNVLLVLETYNVPELSAGVNCTFEDLSEMDGLVVGNQIQCISPAAKEVPRIITENGDHHIVQLQLKSKETGMTFASTSFVFYNCSVHNSCLSCVESPYRCHWCKYRHICTHDPRTCSFLEGRVKLPEDCPQLLQANKILVPVEVIKPITLKSKNLPKPQSGQRGYECILNIQGNEQRVPALRFNSSSVQCQNTSYSYEGMEINSLPVELTVVWNGNFNIDNPAQNKVHLYKCGAMRDSCGLCLKADPDFECGWCEGQNQCTLRHHCPIQDNQWLELSGTKGKCTNPRITDIIPVTGPREGGTKVTIRGENLGLEFRDIASHVKVAGVEIVCEMGEAKPSQHAGFVEICVAECKPEFMARSSQLYYFMTLSLYDLKPKRGPVSGGTQVTIAGNNLSAGSNVSVTFGRQPCLFHRRSAKYIVCNTSASDEGFEKVKVSVRVDKAKIHQELQFEYVEDPTILRIEPEWSIISGNTPISVWGTHLDLIQNPQIRAKHSGKDHINVCEVQNATEMTCQAPALAIEPNLQSDLTERPEEFGFILDNVQALLILNKTNFTYYPNPVFEVFNPSGMLELKPGTPIILKGKNLIPPVTGGNAKLNYTVLVGEKPCAVTVSDVQLLCESPNLIGRHKVMARVGGMEFSPGMFYISPDSPLSLPAIISIAVAGGLLIIFIVAVLIAYKRKSRESDLTLKRLQMQMDNLESRVALECKEAFAELQTDIHELTSDLDGAGIPFLDYRMYTMRVLFPGIEDHPVLRDLEVPGYRQERVEKGLKLFAQLINNKVYLLSFIRTLESQRSFSMRDRGNVASLIMTVLQSKLEYATDVLKKLLADLIDKNLESKNHPKLLLRRTESVAEKMLTNWFTFLLYKFLKECAGEPLFSLFCAIKQQMEKGPIDAITGEARYSLSEDKLIRQQIDYKTLVLSCVNPDNVNSPEIPVKILNCDTIMQVKEKILDAIFKNVPCSQRPKAVDMDLEWRQASGARMILQDEDITTKIESDWKRLNTLVHYQVSSSPSLILPLVSPMKMSWVKTAAFIFSENMIRYTGSPDSLRSRTPMITPDLESGVKMWHLVKNHEHGDQKEGDRGSKMVSEIYLTRLLATKGTLQKFVDDLFETIFSTAHRGSALPLAIKYMFDFLDEQADKHNIHDPHVRHTWKSNCLPLRFWVNMIKNPQFVFDIHKNSITDACLSVVAQTFMDSCSTSEHRLGKDSPSNKLLYAKDIPSYKNWVERYYSDIGKMPAISDQDMNAYLAEQSRMHMNEFNTMSSLSEIYSYVGKYSEEILGALDQDDQAGKQKLAYKLEQVITLMSIDS</sequence>
<feature type="domain" description="IPT/TIG" evidence="19">
    <location>
        <begin position="727"/>
        <end position="815"/>
    </location>
</feature>
<dbReference type="Ensembl" id="ENSSPUT00000003425.1">
    <property type="protein sequence ID" value="ENSSPUP00000003227.1"/>
    <property type="gene ID" value="ENSSPUG00000002082.1"/>
</dbReference>
<feature type="domain" description="PSI" evidence="18">
    <location>
        <begin position="107"/>
        <end position="157"/>
    </location>
</feature>
<evidence type="ECO:0000256" key="8">
    <source>
        <dbReference type="ARBA" id="ARBA00022990"/>
    </source>
</evidence>
<dbReference type="FunFam" id="2.60.40.10:FF:000071">
    <property type="entry name" value="Plexin A2"/>
    <property type="match status" value="1"/>
</dbReference>
<dbReference type="FunFam" id="1.10.506.10:FF:000006">
    <property type="entry name" value="Plexin A1"/>
    <property type="match status" value="1"/>
</dbReference>
<evidence type="ECO:0000256" key="7">
    <source>
        <dbReference type="ARBA" id="ARBA00022989"/>
    </source>
</evidence>
<dbReference type="SUPFAM" id="SSF101912">
    <property type="entry name" value="Sema domain"/>
    <property type="match status" value="1"/>
</dbReference>
<keyword evidence="12" id="KW-0325">Glycoprotein</keyword>
<dbReference type="CDD" id="cd01179">
    <property type="entry name" value="IPT_plexin_repeat2"/>
    <property type="match status" value="1"/>
</dbReference>
<dbReference type="GO" id="GO:0099558">
    <property type="term" value="P:maintenance of synapse structure"/>
    <property type="evidence" value="ECO:0007669"/>
    <property type="project" value="Ensembl"/>
</dbReference>
<accession>A0A8D0GAQ2</accession>
<dbReference type="InterPro" id="IPR013783">
    <property type="entry name" value="Ig-like_fold"/>
</dbReference>
<dbReference type="InterPro" id="IPR036352">
    <property type="entry name" value="Semap_dom_sf"/>
</dbReference>
<dbReference type="Pfam" id="PF17960">
    <property type="entry name" value="TIG_plexin"/>
    <property type="match status" value="1"/>
</dbReference>
<keyword evidence="9 17" id="KW-0472">Membrane</keyword>
<dbReference type="InterPro" id="IPR008936">
    <property type="entry name" value="Rho_GTPase_activation_prot"/>
</dbReference>
<dbReference type="GO" id="GO:0021615">
    <property type="term" value="P:glossopharyngeal nerve morphogenesis"/>
    <property type="evidence" value="ECO:0007669"/>
    <property type="project" value="Ensembl"/>
</dbReference>
<evidence type="ECO:0000259" key="19">
    <source>
        <dbReference type="SMART" id="SM00429"/>
    </source>
</evidence>
<feature type="domain" description="PSI" evidence="18">
    <location>
        <begin position="253"/>
        <end position="300"/>
    </location>
</feature>
<reference evidence="20" key="1">
    <citation type="submission" date="2025-08" db="UniProtKB">
        <authorList>
            <consortium name="Ensembl"/>
        </authorList>
    </citation>
    <scope>IDENTIFICATION</scope>
</reference>
<dbReference type="InterPro" id="IPR015943">
    <property type="entry name" value="WD40/YVTN_repeat-like_dom_sf"/>
</dbReference>
<dbReference type="InterPro" id="IPR041362">
    <property type="entry name" value="TIG2_plexin"/>
</dbReference>
<dbReference type="GO" id="GO:0050923">
    <property type="term" value="P:regulation of negative chemotaxis"/>
    <property type="evidence" value="ECO:0007669"/>
    <property type="project" value="Ensembl"/>
</dbReference>
<dbReference type="GO" id="GO:0021784">
    <property type="term" value="P:postganglionic parasympathetic fiber development"/>
    <property type="evidence" value="ECO:0007669"/>
    <property type="project" value="Ensembl"/>
</dbReference>
<comment type="subcellular location">
    <subcellularLocation>
        <location evidence="1">Cell membrane</location>
        <topology evidence="1">Single-pass type I membrane protein</topology>
    </subcellularLocation>
</comment>
<comment type="similarity">
    <text evidence="2">Belongs to the plexin family.</text>
</comment>
<feature type="coiled-coil region" evidence="16">
    <location>
        <begin position="850"/>
        <end position="877"/>
    </location>
</feature>
<dbReference type="SUPFAM" id="SSF48350">
    <property type="entry name" value="GTPase activation domain, GAP"/>
    <property type="match status" value="1"/>
</dbReference>
<name>A0A8D0GAQ2_SPHPU</name>
<keyword evidence="11" id="KW-0675">Receptor</keyword>
<dbReference type="GO" id="GO:0021960">
    <property type="term" value="P:anterior commissure morphogenesis"/>
    <property type="evidence" value="ECO:0007669"/>
    <property type="project" value="Ensembl"/>
</dbReference>
<dbReference type="InterPro" id="IPR014756">
    <property type="entry name" value="Ig_E-set"/>
</dbReference>
<dbReference type="FunFam" id="2.60.40.10:FF:000339">
    <property type="entry name" value="Plexin A2"/>
    <property type="match status" value="1"/>
</dbReference>
<feature type="domain" description="IPT/TIG" evidence="19">
    <location>
        <begin position="455"/>
        <end position="536"/>
    </location>
</feature>
<gene>
    <name evidence="20" type="primary">PLXNA4</name>
</gene>
<evidence type="ECO:0000259" key="18">
    <source>
        <dbReference type="SMART" id="SM00423"/>
    </source>
</evidence>
<dbReference type="GO" id="GO:0035050">
    <property type="term" value="P:embryonic heart tube development"/>
    <property type="evidence" value="ECO:0007669"/>
    <property type="project" value="Ensembl"/>
</dbReference>
<dbReference type="InterPro" id="IPR013548">
    <property type="entry name" value="Plexin_cytoplasmic_RasGAP_dom"/>
</dbReference>
<dbReference type="GO" id="GO:0002116">
    <property type="term" value="C:semaphorin receptor complex"/>
    <property type="evidence" value="ECO:0007669"/>
    <property type="project" value="TreeGrafter"/>
</dbReference>
<comment type="function">
    <text evidence="13">Coreceptor for SEMA3A. Necessary for signaling by class 3 semaphorins and subsequent remodeling of the cytoskeleton. Plays a role in axon guidance in the developing nervous system. Class 3 semaphorins bind to a complex composed of a neuropilin and a plexin. The plexin modulates the affinity of the complex for specific semaphorins, and its cytoplasmic domain is required for the activation of down-stream signaling events in the cytoplasm.</text>
</comment>
<dbReference type="GO" id="GO:0048485">
    <property type="term" value="P:sympathetic nervous system development"/>
    <property type="evidence" value="ECO:0007669"/>
    <property type="project" value="Ensembl"/>
</dbReference>
<dbReference type="FunFam" id="2.60.40.10:FF:001973">
    <property type="entry name" value="Plexin A4, B"/>
    <property type="match status" value="1"/>
</dbReference>
<dbReference type="FunFam" id="3.30.1680.10:FF:000032">
    <property type="entry name" value="Plexin A2"/>
    <property type="match status" value="1"/>
</dbReference>
<keyword evidence="6" id="KW-0677">Repeat</keyword>
<dbReference type="FunFam" id="2.60.40.10:FF:000123">
    <property type="entry name" value="Plexin A1"/>
    <property type="match status" value="1"/>
</dbReference>
<dbReference type="GO" id="GO:0097492">
    <property type="term" value="P:sympathetic neuron axon guidance"/>
    <property type="evidence" value="ECO:0007669"/>
    <property type="project" value="Ensembl"/>
</dbReference>
<feature type="domain" description="IPT/TIG" evidence="19">
    <location>
        <begin position="538"/>
        <end position="623"/>
    </location>
</feature>
<keyword evidence="4 17" id="KW-0812">Transmembrane</keyword>
<dbReference type="GO" id="GO:0150053">
    <property type="term" value="C:cerebellar climbing fiber to Purkinje cell synapse"/>
    <property type="evidence" value="ECO:0007669"/>
    <property type="project" value="Ensembl"/>
</dbReference>
<evidence type="ECO:0000313" key="21">
    <source>
        <dbReference type="Proteomes" id="UP000694392"/>
    </source>
</evidence>
<protein>
    <recommendedName>
        <fullName evidence="15">Plexin-A4</fullName>
    </recommendedName>
</protein>
<dbReference type="Gene3D" id="2.60.40.10">
    <property type="entry name" value="Immunoglobulins"/>
    <property type="match status" value="4"/>
</dbReference>
<organism evidence="20 21">
    <name type="scientific">Sphenodon punctatus</name>
    <name type="common">Tuatara</name>
    <name type="synonym">Hatteria punctata</name>
    <dbReference type="NCBI Taxonomy" id="8508"/>
    <lineage>
        <taxon>Eukaryota</taxon>
        <taxon>Metazoa</taxon>
        <taxon>Chordata</taxon>
        <taxon>Craniata</taxon>
        <taxon>Vertebrata</taxon>
        <taxon>Euteleostomi</taxon>
        <taxon>Lepidosauria</taxon>
        <taxon>Sphenodontia</taxon>
        <taxon>Sphenodontidae</taxon>
        <taxon>Sphenodon</taxon>
    </lineage>
</organism>
<dbReference type="GO" id="GO:0030334">
    <property type="term" value="P:regulation of cell migration"/>
    <property type="evidence" value="ECO:0007669"/>
    <property type="project" value="TreeGrafter"/>
</dbReference>
<dbReference type="InterPro" id="IPR046800">
    <property type="entry name" value="Plexin_RBD"/>
</dbReference>
<dbReference type="Pfam" id="PF01437">
    <property type="entry name" value="PSI"/>
    <property type="match status" value="2"/>
</dbReference>
<keyword evidence="10" id="KW-1015">Disulfide bond</keyword>
<proteinExistence type="inferred from homology"/>
<dbReference type="PANTHER" id="PTHR22625">
    <property type="entry name" value="PLEXIN"/>
    <property type="match status" value="1"/>
</dbReference>
<evidence type="ECO:0000313" key="20">
    <source>
        <dbReference type="Ensembl" id="ENSSPUP00000003227.1"/>
    </source>
</evidence>
<dbReference type="Gene3D" id="2.130.10.10">
    <property type="entry name" value="YVTN repeat-like/Quinoprotein amine dehydrogenase"/>
    <property type="match status" value="1"/>
</dbReference>
<dbReference type="InterPro" id="IPR002165">
    <property type="entry name" value="Plexin_repeat"/>
</dbReference>
<evidence type="ECO:0000256" key="4">
    <source>
        <dbReference type="ARBA" id="ARBA00022692"/>
    </source>
</evidence>
<evidence type="ECO:0000256" key="15">
    <source>
        <dbReference type="ARBA" id="ARBA00070717"/>
    </source>
</evidence>
<dbReference type="GO" id="GO:0021793">
    <property type="term" value="P:chemorepulsion of branchiomotor axon"/>
    <property type="evidence" value="ECO:0007669"/>
    <property type="project" value="Ensembl"/>
</dbReference>
<feature type="domain" description="IPT/TIG" evidence="19">
    <location>
        <begin position="625"/>
        <end position="725"/>
    </location>
</feature>
<comment type="subunit">
    <text evidence="14">Interacts with NRP1 and NRP2.</text>
</comment>
<dbReference type="SUPFAM" id="SSF103575">
    <property type="entry name" value="Plexin repeat"/>
    <property type="match status" value="2"/>
</dbReference>
<dbReference type="GO" id="GO:0048841">
    <property type="term" value="P:regulation of axon extension involved in axon guidance"/>
    <property type="evidence" value="ECO:0007669"/>
    <property type="project" value="Ensembl"/>
</dbReference>
<keyword evidence="5" id="KW-0732">Signal</keyword>
<keyword evidence="3" id="KW-1003">Cell membrane</keyword>
<dbReference type="InterPro" id="IPR002909">
    <property type="entry name" value="IPT_dom"/>
</dbReference>
<dbReference type="Pfam" id="PF24479">
    <property type="entry name" value="PSI_PlexinA-B"/>
    <property type="match status" value="1"/>
</dbReference>
<dbReference type="Pfam" id="PF08337">
    <property type="entry name" value="Plexin_cytopl"/>
    <property type="match status" value="1"/>
</dbReference>
<evidence type="ECO:0000256" key="16">
    <source>
        <dbReference type="SAM" id="Coils"/>
    </source>
</evidence>
<dbReference type="PANTHER" id="PTHR22625:SF34">
    <property type="entry name" value="PLEXIN-A4"/>
    <property type="match status" value="1"/>
</dbReference>
<keyword evidence="21" id="KW-1185">Reference proteome</keyword>
<dbReference type="Proteomes" id="UP000694392">
    <property type="component" value="Unplaced"/>
</dbReference>
<reference evidence="20" key="2">
    <citation type="submission" date="2025-09" db="UniProtKB">
        <authorList>
            <consortium name="Ensembl"/>
        </authorList>
    </citation>
    <scope>IDENTIFICATION</scope>
</reference>
<evidence type="ECO:0000256" key="12">
    <source>
        <dbReference type="ARBA" id="ARBA00023180"/>
    </source>
</evidence>
<evidence type="ECO:0000256" key="14">
    <source>
        <dbReference type="ARBA" id="ARBA00062096"/>
    </source>
</evidence>
<dbReference type="Pfam" id="PF20170">
    <property type="entry name" value="Plexin_RBD"/>
    <property type="match status" value="1"/>
</dbReference>
<evidence type="ECO:0000256" key="3">
    <source>
        <dbReference type="ARBA" id="ARBA00022475"/>
    </source>
</evidence>
<dbReference type="OMA" id="HESRWLE"/>
<dbReference type="GO" id="GO:0021637">
    <property type="term" value="P:trigeminal nerve structural organization"/>
    <property type="evidence" value="ECO:0007669"/>
    <property type="project" value="Ensembl"/>
</dbReference>
<dbReference type="GO" id="GO:0021612">
    <property type="term" value="P:facial nerve structural organization"/>
    <property type="evidence" value="ECO:0007669"/>
    <property type="project" value="Ensembl"/>
</dbReference>
<dbReference type="Pfam" id="PF18020">
    <property type="entry name" value="TIG_2"/>
    <property type="match status" value="1"/>
</dbReference>
<dbReference type="CDD" id="cd01181">
    <property type="entry name" value="IPT_plexin_repeat3"/>
    <property type="match status" value="1"/>
</dbReference>
<evidence type="ECO:0000256" key="13">
    <source>
        <dbReference type="ARBA" id="ARBA00057638"/>
    </source>
</evidence>
<evidence type="ECO:0000256" key="11">
    <source>
        <dbReference type="ARBA" id="ARBA00023170"/>
    </source>
</evidence>
<dbReference type="CDD" id="cd12790">
    <property type="entry name" value="RasGAP_plexin_A"/>
    <property type="match status" value="1"/>
</dbReference>
<dbReference type="GO" id="GO:0021644">
    <property type="term" value="P:vagus nerve morphogenesis"/>
    <property type="evidence" value="ECO:0007669"/>
    <property type="project" value="Ensembl"/>
</dbReference>
<dbReference type="Gene3D" id="3.30.1680.10">
    <property type="entry name" value="ligand-binding face of the semaphorins, domain 2"/>
    <property type="match status" value="1"/>
</dbReference>
<feature type="domain" description="PSI" evidence="18">
    <location>
        <begin position="401"/>
        <end position="454"/>
    </location>
</feature>
<dbReference type="InterPro" id="IPR016201">
    <property type="entry name" value="PSI"/>
</dbReference>